<reference evidence="1 2" key="2">
    <citation type="submission" date="2017-05" db="EMBL/GenBank/DDBJ databases">
        <title>Genome of Chryseobacterium haifense.</title>
        <authorList>
            <person name="Newman J.D."/>
        </authorList>
    </citation>
    <scope>NUCLEOTIDE SEQUENCE [LARGE SCALE GENOMIC DNA]</scope>
    <source>
        <strain evidence="1 2">DSM 19056</strain>
    </source>
</reference>
<dbReference type="EMBL" id="JASZ02000068">
    <property type="protein sequence ID" value="OWK96962.1"/>
    <property type="molecule type" value="Genomic_DNA"/>
</dbReference>
<reference evidence="1 2" key="1">
    <citation type="submission" date="2014-01" db="EMBL/GenBank/DDBJ databases">
        <authorList>
            <consortium name="Genome Consortium for Active Teaching"/>
            <person name="Sontag T.C."/>
            <person name="Newman J.D."/>
        </authorList>
    </citation>
    <scope>NUCLEOTIDE SEQUENCE [LARGE SCALE GENOMIC DNA]</scope>
    <source>
        <strain evidence="1 2">DSM 19056</strain>
    </source>
</reference>
<accession>A0A246B6F8</accession>
<evidence type="ECO:0000313" key="1">
    <source>
        <dbReference type="EMBL" id="OWK96962.1"/>
    </source>
</evidence>
<dbReference type="AlphaFoldDB" id="A0A246B6F8"/>
<sequence length="176" mass="20229">MESIFCDLQVIKSYDEIKKEVKLVEETTGQSIIIGGLPEDSLILKLDIDHAGYKKKSSYLRSGVEFIHKGCDYCVIIPSINKIVLFELKSNHPKGYADQFVASEIFLNYCNSLWKKFNNCLQEFDFVRVLLSPKFNGQLTSTKDVIKFTKPDRTKEDILILSPGFPPRIRIEKFLN</sequence>
<comment type="caution">
    <text evidence="1">The sequence shown here is derived from an EMBL/GenBank/DDBJ whole genome shotgun (WGS) entry which is preliminary data.</text>
</comment>
<name>A0A246B6F8_9FLAO</name>
<keyword evidence="2" id="KW-1185">Reference proteome</keyword>
<organism evidence="1 2">
    <name type="scientific">Kaistella haifensis DSM 19056</name>
    <dbReference type="NCBI Taxonomy" id="1450526"/>
    <lineage>
        <taxon>Bacteria</taxon>
        <taxon>Pseudomonadati</taxon>
        <taxon>Bacteroidota</taxon>
        <taxon>Flavobacteriia</taxon>
        <taxon>Flavobacteriales</taxon>
        <taxon>Weeksellaceae</taxon>
        <taxon>Chryseobacterium group</taxon>
        <taxon>Kaistella</taxon>
    </lineage>
</organism>
<dbReference type="Proteomes" id="UP000197587">
    <property type="component" value="Unassembled WGS sequence"/>
</dbReference>
<evidence type="ECO:0000313" key="2">
    <source>
        <dbReference type="Proteomes" id="UP000197587"/>
    </source>
</evidence>
<gene>
    <name evidence="1" type="ORF">AP75_13750</name>
</gene>
<proteinExistence type="predicted"/>
<protein>
    <submittedName>
        <fullName evidence="1">Uncharacterized protein</fullName>
    </submittedName>
</protein>
<dbReference type="RefSeq" id="WP_031501628.1">
    <property type="nucleotide sequence ID" value="NZ_JASZ02000068.1"/>
</dbReference>